<evidence type="ECO:0000313" key="3">
    <source>
        <dbReference type="Proteomes" id="UP000320653"/>
    </source>
</evidence>
<gene>
    <name evidence="2" type="ORF">FHW37_104287</name>
</gene>
<sequence>MAKGYWIARVDVHNPERYKDYVAASKVAFEKYGAHFLARGGAITELEGTARMRNVVIEFASMQAAVDCYNSPEYQIAAKIRQEAADAEMVVVEGI</sequence>
<dbReference type="Proteomes" id="UP000320653">
    <property type="component" value="Unassembled WGS sequence"/>
</dbReference>
<accession>A0A561QRV1</accession>
<dbReference type="InterPro" id="IPR010753">
    <property type="entry name" value="DUF1330"/>
</dbReference>
<dbReference type="RefSeq" id="WP_145638517.1">
    <property type="nucleotide sequence ID" value="NZ_VIWP01000004.1"/>
</dbReference>
<dbReference type="PANTHER" id="PTHR41521:SF4">
    <property type="entry name" value="BLR0684 PROTEIN"/>
    <property type="match status" value="1"/>
</dbReference>
<dbReference type="PANTHER" id="PTHR41521">
    <property type="match status" value="1"/>
</dbReference>
<dbReference type="EMBL" id="VIWP01000004">
    <property type="protein sequence ID" value="TWF53016.1"/>
    <property type="molecule type" value="Genomic_DNA"/>
</dbReference>
<proteinExistence type="predicted"/>
<dbReference type="OrthoDB" id="9806380at2"/>
<evidence type="ECO:0000313" key="2">
    <source>
        <dbReference type="EMBL" id="TWF53016.1"/>
    </source>
</evidence>
<keyword evidence="3" id="KW-1185">Reference proteome</keyword>
<comment type="caution">
    <text evidence="2">The sequence shown here is derived from an EMBL/GenBank/DDBJ whole genome shotgun (WGS) entry which is preliminary data.</text>
</comment>
<name>A0A561QRV1_9HYPH</name>
<protein>
    <submittedName>
        <fullName evidence="2">Uncharacterized protein (DUF1330 family)</fullName>
    </submittedName>
</protein>
<dbReference type="SUPFAM" id="SSF54909">
    <property type="entry name" value="Dimeric alpha+beta barrel"/>
    <property type="match status" value="1"/>
</dbReference>
<dbReference type="Pfam" id="PF07045">
    <property type="entry name" value="DUF1330"/>
    <property type="match status" value="1"/>
</dbReference>
<feature type="domain" description="DUF1330" evidence="1">
    <location>
        <begin position="3"/>
        <end position="95"/>
    </location>
</feature>
<reference evidence="2 3" key="1">
    <citation type="submission" date="2019-06" db="EMBL/GenBank/DDBJ databases">
        <title>Sorghum-associated microbial communities from plants grown in Nebraska, USA.</title>
        <authorList>
            <person name="Schachtman D."/>
        </authorList>
    </citation>
    <scope>NUCLEOTIDE SEQUENCE [LARGE SCALE GENOMIC DNA]</scope>
    <source>
        <strain evidence="2 3">1225</strain>
    </source>
</reference>
<dbReference type="Gene3D" id="3.30.70.100">
    <property type="match status" value="1"/>
</dbReference>
<evidence type="ECO:0000259" key="1">
    <source>
        <dbReference type="Pfam" id="PF07045"/>
    </source>
</evidence>
<dbReference type="InterPro" id="IPR011008">
    <property type="entry name" value="Dimeric_a/b-barrel"/>
</dbReference>
<organism evidence="2 3">
    <name type="scientific">Neorhizobium alkalisoli</name>
    <dbReference type="NCBI Taxonomy" id="528178"/>
    <lineage>
        <taxon>Bacteria</taxon>
        <taxon>Pseudomonadati</taxon>
        <taxon>Pseudomonadota</taxon>
        <taxon>Alphaproteobacteria</taxon>
        <taxon>Hyphomicrobiales</taxon>
        <taxon>Rhizobiaceae</taxon>
        <taxon>Rhizobium/Agrobacterium group</taxon>
        <taxon>Neorhizobium</taxon>
    </lineage>
</organism>
<dbReference type="AlphaFoldDB" id="A0A561QRV1"/>